<accession>A0A4S8R4V7</accession>
<evidence type="ECO:0000313" key="3">
    <source>
        <dbReference type="Proteomes" id="UP000308671"/>
    </source>
</evidence>
<feature type="compositionally biased region" description="Polar residues" evidence="1">
    <location>
        <begin position="1"/>
        <end position="10"/>
    </location>
</feature>
<dbReference type="AlphaFoldDB" id="A0A4S8R4V7"/>
<proteinExistence type="predicted"/>
<feature type="region of interest" description="Disordered" evidence="1">
    <location>
        <begin position="1"/>
        <end position="21"/>
    </location>
</feature>
<protein>
    <submittedName>
        <fullName evidence="2">Uncharacterized protein</fullName>
    </submittedName>
</protein>
<sequence>MTSQRNSWSLLTAPKRKKQKPGEIANETLFLTIQMKQQKMEIAIRFSSHLENQSTYSSSLSLSEY</sequence>
<reference evidence="2 3" key="1">
    <citation type="submission" date="2017-12" db="EMBL/GenBank/DDBJ databases">
        <title>Comparative genomics of Botrytis spp.</title>
        <authorList>
            <person name="Valero-Jimenez C.A."/>
            <person name="Tapia P."/>
            <person name="Veloso J."/>
            <person name="Silva-Moreno E."/>
            <person name="Staats M."/>
            <person name="Valdes J.H."/>
            <person name="Van Kan J.A.L."/>
        </authorList>
    </citation>
    <scope>NUCLEOTIDE SEQUENCE [LARGE SCALE GENOMIC DNA]</scope>
    <source>
        <strain evidence="2 3">MUCL435</strain>
    </source>
</reference>
<name>A0A4S8R4V7_9HELO</name>
<dbReference type="Proteomes" id="UP000308671">
    <property type="component" value="Unassembled WGS sequence"/>
</dbReference>
<comment type="caution">
    <text evidence="2">The sequence shown here is derived from an EMBL/GenBank/DDBJ whole genome shotgun (WGS) entry which is preliminary data.</text>
</comment>
<organism evidence="2 3">
    <name type="scientific">Botrytis galanthina</name>
    <dbReference type="NCBI Taxonomy" id="278940"/>
    <lineage>
        <taxon>Eukaryota</taxon>
        <taxon>Fungi</taxon>
        <taxon>Dikarya</taxon>
        <taxon>Ascomycota</taxon>
        <taxon>Pezizomycotina</taxon>
        <taxon>Leotiomycetes</taxon>
        <taxon>Helotiales</taxon>
        <taxon>Sclerotiniaceae</taxon>
        <taxon>Botrytis</taxon>
    </lineage>
</organism>
<evidence type="ECO:0000256" key="1">
    <source>
        <dbReference type="SAM" id="MobiDB-lite"/>
    </source>
</evidence>
<keyword evidence="3" id="KW-1185">Reference proteome</keyword>
<dbReference type="EMBL" id="PQXL01000065">
    <property type="protein sequence ID" value="THV52908.1"/>
    <property type="molecule type" value="Genomic_DNA"/>
</dbReference>
<gene>
    <name evidence="2" type="ORF">BGAL_0065g00370</name>
</gene>
<evidence type="ECO:0000313" key="2">
    <source>
        <dbReference type="EMBL" id="THV52908.1"/>
    </source>
</evidence>